<dbReference type="AlphaFoldDB" id="A0AAW1AF28"/>
<comment type="caution">
    <text evidence="2">The sequence shown here is derived from an EMBL/GenBank/DDBJ whole genome shotgun (WGS) entry which is preliminary data.</text>
</comment>
<organism evidence="2 3">
    <name type="scientific">Tetragonisca angustula</name>
    <dbReference type="NCBI Taxonomy" id="166442"/>
    <lineage>
        <taxon>Eukaryota</taxon>
        <taxon>Metazoa</taxon>
        <taxon>Ecdysozoa</taxon>
        <taxon>Arthropoda</taxon>
        <taxon>Hexapoda</taxon>
        <taxon>Insecta</taxon>
        <taxon>Pterygota</taxon>
        <taxon>Neoptera</taxon>
        <taxon>Endopterygota</taxon>
        <taxon>Hymenoptera</taxon>
        <taxon>Apocrita</taxon>
        <taxon>Aculeata</taxon>
        <taxon>Apoidea</taxon>
        <taxon>Anthophila</taxon>
        <taxon>Apidae</taxon>
        <taxon>Tetragonisca</taxon>
    </lineage>
</organism>
<dbReference type="EMBL" id="JAWNGG020000017">
    <property type="protein sequence ID" value="KAK9308737.1"/>
    <property type="molecule type" value="Genomic_DNA"/>
</dbReference>
<evidence type="ECO:0000313" key="2">
    <source>
        <dbReference type="EMBL" id="KAK9308737.1"/>
    </source>
</evidence>
<dbReference type="Proteomes" id="UP001432146">
    <property type="component" value="Unassembled WGS sequence"/>
</dbReference>
<sequence>MKKENGQDDQRRVNDCHLTLGQAEVAWTKTKSSAEEARRMKIARHGGLSENSNVTCDGDVVETRRVVFQGSKSSSHRHSGASERKLCSMGRT</sequence>
<proteinExistence type="predicted"/>
<evidence type="ECO:0000313" key="3">
    <source>
        <dbReference type="Proteomes" id="UP001432146"/>
    </source>
</evidence>
<keyword evidence="3" id="KW-1185">Reference proteome</keyword>
<reference evidence="2 3" key="1">
    <citation type="submission" date="2024-05" db="EMBL/GenBank/DDBJ databases">
        <title>The nuclear and mitochondrial genome assemblies of Tetragonisca angustula (Apidae: Meliponini), a tiny yet remarkable pollinator in the Neotropics.</title>
        <authorList>
            <person name="Ferrari R."/>
            <person name="Ricardo P.C."/>
            <person name="Dias F.C."/>
            <person name="Araujo N.S."/>
            <person name="Soares D.O."/>
            <person name="Zhou Q.-S."/>
            <person name="Zhu C.-D."/>
            <person name="Coutinho L."/>
            <person name="Airas M.C."/>
            <person name="Batista T.M."/>
        </authorList>
    </citation>
    <scope>NUCLEOTIDE SEQUENCE [LARGE SCALE GENOMIC DNA]</scope>
    <source>
        <strain evidence="2">ASF017062</strain>
        <tissue evidence="2">Abdomen</tissue>
    </source>
</reference>
<protein>
    <submittedName>
        <fullName evidence="2">Uncharacterized protein</fullName>
    </submittedName>
</protein>
<evidence type="ECO:0000256" key="1">
    <source>
        <dbReference type="SAM" id="MobiDB-lite"/>
    </source>
</evidence>
<gene>
    <name evidence="2" type="ORF">QLX08_001354</name>
</gene>
<accession>A0AAW1AF28</accession>
<feature type="region of interest" description="Disordered" evidence="1">
    <location>
        <begin position="69"/>
        <end position="92"/>
    </location>
</feature>
<name>A0AAW1AF28_9HYME</name>